<dbReference type="Gene3D" id="3.80.10.10">
    <property type="entry name" value="Ribonuclease Inhibitor"/>
    <property type="match status" value="1"/>
</dbReference>
<gene>
    <name evidence="10" type="ORF">POM88_039937</name>
</gene>
<keyword evidence="4" id="KW-0732">Signal</keyword>
<evidence type="ECO:0000256" key="6">
    <source>
        <dbReference type="ARBA" id="ARBA00022989"/>
    </source>
</evidence>
<organism evidence="10 11">
    <name type="scientific">Heracleum sosnowskyi</name>
    <dbReference type="NCBI Taxonomy" id="360622"/>
    <lineage>
        <taxon>Eukaryota</taxon>
        <taxon>Viridiplantae</taxon>
        <taxon>Streptophyta</taxon>
        <taxon>Embryophyta</taxon>
        <taxon>Tracheophyta</taxon>
        <taxon>Spermatophyta</taxon>
        <taxon>Magnoliopsida</taxon>
        <taxon>eudicotyledons</taxon>
        <taxon>Gunneridae</taxon>
        <taxon>Pentapetalae</taxon>
        <taxon>asterids</taxon>
        <taxon>campanulids</taxon>
        <taxon>Apiales</taxon>
        <taxon>Apiaceae</taxon>
        <taxon>Apioideae</taxon>
        <taxon>apioid superclade</taxon>
        <taxon>Tordylieae</taxon>
        <taxon>Tordyliinae</taxon>
        <taxon>Heracleum</taxon>
    </lineage>
</organism>
<comment type="caution">
    <text evidence="10">The sequence shown here is derived from an EMBL/GenBank/DDBJ whole genome shotgun (WGS) entry which is preliminary data.</text>
</comment>
<keyword evidence="7" id="KW-0472">Membrane</keyword>
<dbReference type="InterPro" id="IPR046956">
    <property type="entry name" value="RLP23-like"/>
</dbReference>
<evidence type="ECO:0000256" key="7">
    <source>
        <dbReference type="ARBA" id="ARBA00023136"/>
    </source>
</evidence>
<dbReference type="SUPFAM" id="SSF52058">
    <property type="entry name" value="L domain-like"/>
    <property type="match status" value="1"/>
</dbReference>
<keyword evidence="6" id="KW-1133">Transmembrane helix</keyword>
<dbReference type="PANTHER" id="PTHR48063:SF103">
    <property type="entry name" value="LEUCINE-RICH RECEPTOR-LIKE KINASE FAMILY PROTEIN"/>
    <property type="match status" value="1"/>
</dbReference>
<proteinExistence type="predicted"/>
<dbReference type="AlphaFoldDB" id="A0AAD8HD49"/>
<keyword evidence="2" id="KW-0433">Leucine-rich repeat</keyword>
<dbReference type="Pfam" id="PF08263">
    <property type="entry name" value="LRRNT_2"/>
    <property type="match status" value="1"/>
</dbReference>
<dbReference type="EMBL" id="JAUIZM010000009">
    <property type="protein sequence ID" value="KAK1364376.1"/>
    <property type="molecule type" value="Genomic_DNA"/>
</dbReference>
<protein>
    <submittedName>
        <fullName evidence="10">Polygalacturonase inhibitor</fullName>
    </submittedName>
</protein>
<evidence type="ECO:0000256" key="5">
    <source>
        <dbReference type="ARBA" id="ARBA00022737"/>
    </source>
</evidence>
<dbReference type="Pfam" id="PF13855">
    <property type="entry name" value="LRR_8"/>
    <property type="match status" value="1"/>
</dbReference>
<dbReference type="Proteomes" id="UP001237642">
    <property type="component" value="Unassembled WGS sequence"/>
</dbReference>
<keyword evidence="5" id="KW-0677">Repeat</keyword>
<sequence>MAGGSHRHVLLNSWLNNGEDCCTWEGVGCDNHTGHVTHLHLSSLISPSYMNKTSVSIGYSLLDLPYLKYLDLSCNFLVGIPEFIGSLTNLRYLDLSSNNFSGVIPHELQTLSKLQHLDLSNNLGLTSGGNFEWLFNLSSLTHLDLSDISITPPSIWTSFIKRIPSILYLRLGSCNLSYPSLTFSNFSSSLYALHLPGNHINSSIFNWLSQFTNSVKVW</sequence>
<dbReference type="PROSITE" id="PS51450">
    <property type="entry name" value="LRR"/>
    <property type="match status" value="1"/>
</dbReference>
<evidence type="ECO:0000256" key="2">
    <source>
        <dbReference type="ARBA" id="ARBA00022614"/>
    </source>
</evidence>
<comment type="subcellular location">
    <subcellularLocation>
        <location evidence="1">Membrane</location>
        <topology evidence="1">Single-pass type I membrane protein</topology>
    </subcellularLocation>
</comment>
<evidence type="ECO:0000259" key="9">
    <source>
        <dbReference type="Pfam" id="PF08263"/>
    </source>
</evidence>
<keyword evidence="8" id="KW-0325">Glycoprotein</keyword>
<evidence type="ECO:0000313" key="11">
    <source>
        <dbReference type="Proteomes" id="UP001237642"/>
    </source>
</evidence>
<reference evidence="10" key="1">
    <citation type="submission" date="2023-02" db="EMBL/GenBank/DDBJ databases">
        <title>Genome of toxic invasive species Heracleum sosnowskyi carries increased number of genes despite the absence of recent whole-genome duplications.</title>
        <authorList>
            <person name="Schelkunov M."/>
            <person name="Shtratnikova V."/>
            <person name="Makarenko M."/>
            <person name="Klepikova A."/>
            <person name="Omelchenko D."/>
            <person name="Novikova G."/>
            <person name="Obukhova E."/>
            <person name="Bogdanov V."/>
            <person name="Penin A."/>
            <person name="Logacheva M."/>
        </authorList>
    </citation>
    <scope>NUCLEOTIDE SEQUENCE</scope>
    <source>
        <strain evidence="10">Hsosn_3</strain>
        <tissue evidence="10">Leaf</tissue>
    </source>
</reference>
<keyword evidence="11" id="KW-1185">Reference proteome</keyword>
<dbReference type="InterPro" id="IPR032675">
    <property type="entry name" value="LRR_dom_sf"/>
</dbReference>
<evidence type="ECO:0000256" key="8">
    <source>
        <dbReference type="ARBA" id="ARBA00023180"/>
    </source>
</evidence>
<accession>A0AAD8HD49</accession>
<feature type="domain" description="Leucine-rich repeat-containing N-terminal plant-type" evidence="9">
    <location>
        <begin position="9"/>
        <end position="30"/>
    </location>
</feature>
<evidence type="ECO:0000313" key="10">
    <source>
        <dbReference type="EMBL" id="KAK1364376.1"/>
    </source>
</evidence>
<keyword evidence="3" id="KW-0812">Transmembrane</keyword>
<evidence type="ECO:0000256" key="3">
    <source>
        <dbReference type="ARBA" id="ARBA00022692"/>
    </source>
</evidence>
<dbReference type="PANTHER" id="PTHR48063">
    <property type="entry name" value="LRR RECEPTOR-LIKE KINASE"/>
    <property type="match status" value="1"/>
</dbReference>
<dbReference type="InterPro" id="IPR013210">
    <property type="entry name" value="LRR_N_plant-typ"/>
</dbReference>
<evidence type="ECO:0000256" key="4">
    <source>
        <dbReference type="ARBA" id="ARBA00022729"/>
    </source>
</evidence>
<evidence type="ECO:0000256" key="1">
    <source>
        <dbReference type="ARBA" id="ARBA00004479"/>
    </source>
</evidence>
<dbReference type="InterPro" id="IPR001611">
    <property type="entry name" value="Leu-rich_rpt"/>
</dbReference>
<reference evidence="10" key="2">
    <citation type="submission" date="2023-05" db="EMBL/GenBank/DDBJ databases">
        <authorList>
            <person name="Schelkunov M.I."/>
        </authorList>
    </citation>
    <scope>NUCLEOTIDE SEQUENCE</scope>
    <source>
        <strain evidence="10">Hsosn_3</strain>
        <tissue evidence="10">Leaf</tissue>
    </source>
</reference>
<dbReference type="GO" id="GO:0016020">
    <property type="term" value="C:membrane"/>
    <property type="evidence" value="ECO:0007669"/>
    <property type="project" value="UniProtKB-SubCell"/>
</dbReference>
<name>A0AAD8HD49_9APIA</name>